<comment type="subcellular location">
    <subcellularLocation>
        <location evidence="1">Cell membrane</location>
        <topology evidence="1">Multi-pass membrane protein</topology>
    </subcellularLocation>
</comment>
<dbReference type="PROSITE" id="PS50929">
    <property type="entry name" value="ABC_TM1F"/>
    <property type="match status" value="1"/>
</dbReference>
<feature type="region of interest" description="Disordered" evidence="7">
    <location>
        <begin position="1"/>
        <end position="25"/>
    </location>
</feature>
<dbReference type="GO" id="GO:0034040">
    <property type="term" value="F:ATPase-coupled lipid transmembrane transporter activity"/>
    <property type="evidence" value="ECO:0007669"/>
    <property type="project" value="TreeGrafter"/>
</dbReference>
<evidence type="ECO:0000313" key="11">
    <source>
        <dbReference type="EMBL" id="SOD98702.1"/>
    </source>
</evidence>
<evidence type="ECO:0000256" key="6">
    <source>
        <dbReference type="ARBA" id="ARBA00023136"/>
    </source>
</evidence>
<dbReference type="EMBL" id="OCNJ01000008">
    <property type="protein sequence ID" value="SOD98702.1"/>
    <property type="molecule type" value="Genomic_DNA"/>
</dbReference>
<feature type="transmembrane region" description="Helical" evidence="8">
    <location>
        <begin position="411"/>
        <end position="433"/>
    </location>
</feature>
<keyword evidence="6 8" id="KW-0472">Membrane</keyword>
<evidence type="ECO:0000256" key="5">
    <source>
        <dbReference type="ARBA" id="ARBA00022989"/>
    </source>
</evidence>
<evidence type="ECO:0000313" key="12">
    <source>
        <dbReference type="Proteomes" id="UP000219621"/>
    </source>
</evidence>
<dbReference type="RefSeq" id="WP_097280463.1">
    <property type="nucleotide sequence ID" value="NZ_OCNJ01000008.1"/>
</dbReference>
<dbReference type="SMART" id="SM00382">
    <property type="entry name" value="AAA"/>
    <property type="match status" value="1"/>
</dbReference>
<dbReference type="Pfam" id="PF00664">
    <property type="entry name" value="ABC_membrane"/>
    <property type="match status" value="1"/>
</dbReference>
<dbReference type="GO" id="GO:0005886">
    <property type="term" value="C:plasma membrane"/>
    <property type="evidence" value="ECO:0007669"/>
    <property type="project" value="UniProtKB-SubCell"/>
</dbReference>
<dbReference type="CDD" id="cd18566">
    <property type="entry name" value="ABC_6TM_PrtD_LapB_HlyB_like"/>
    <property type="match status" value="1"/>
</dbReference>
<evidence type="ECO:0000256" key="3">
    <source>
        <dbReference type="ARBA" id="ARBA00022741"/>
    </source>
</evidence>
<evidence type="ECO:0000259" key="10">
    <source>
        <dbReference type="PROSITE" id="PS50929"/>
    </source>
</evidence>
<keyword evidence="5 8" id="KW-1133">Transmembrane helix</keyword>
<evidence type="ECO:0000259" key="9">
    <source>
        <dbReference type="PROSITE" id="PS50893"/>
    </source>
</evidence>
<evidence type="ECO:0000256" key="4">
    <source>
        <dbReference type="ARBA" id="ARBA00022840"/>
    </source>
</evidence>
<dbReference type="InterPro" id="IPR027417">
    <property type="entry name" value="P-loop_NTPase"/>
</dbReference>
<feature type="transmembrane region" description="Helical" evidence="8">
    <location>
        <begin position="226"/>
        <end position="244"/>
    </location>
</feature>
<dbReference type="InterPro" id="IPR039421">
    <property type="entry name" value="Type_1_exporter"/>
</dbReference>
<dbReference type="Proteomes" id="UP000219621">
    <property type="component" value="Unassembled WGS sequence"/>
</dbReference>
<dbReference type="AlphaFoldDB" id="A0A286GTD5"/>
<keyword evidence="2 8" id="KW-0812">Transmembrane</keyword>
<feature type="domain" description="ABC transmembrane type-1" evidence="10">
    <location>
        <begin position="193"/>
        <end position="472"/>
    </location>
</feature>
<feature type="transmembrane region" description="Helical" evidence="8">
    <location>
        <begin position="329"/>
        <end position="347"/>
    </location>
</feature>
<reference evidence="11 12" key="1">
    <citation type="submission" date="2017-09" db="EMBL/GenBank/DDBJ databases">
        <authorList>
            <person name="Ehlers B."/>
            <person name="Leendertz F.H."/>
        </authorList>
    </citation>
    <scope>NUCLEOTIDE SEQUENCE [LARGE SCALE GENOMIC DNA]</scope>
    <source>
        <strain evidence="11 12">USBA 140</strain>
    </source>
</reference>
<organism evidence="11 12">
    <name type="scientific">Caenispirillum bisanense</name>
    <dbReference type="NCBI Taxonomy" id="414052"/>
    <lineage>
        <taxon>Bacteria</taxon>
        <taxon>Pseudomonadati</taxon>
        <taxon>Pseudomonadota</taxon>
        <taxon>Alphaproteobacteria</taxon>
        <taxon>Rhodospirillales</taxon>
        <taxon>Novispirillaceae</taxon>
        <taxon>Caenispirillum</taxon>
    </lineage>
</organism>
<dbReference type="InterPro" id="IPR003439">
    <property type="entry name" value="ABC_transporter-like_ATP-bd"/>
</dbReference>
<dbReference type="OrthoDB" id="5288404at2"/>
<accession>A0A286GTD5</accession>
<dbReference type="InterPro" id="IPR003593">
    <property type="entry name" value="AAA+_ATPase"/>
</dbReference>
<dbReference type="PANTHER" id="PTHR24221:SF248">
    <property type="entry name" value="ABC TRANSPORTER TRANSMEMBRANE REGION"/>
    <property type="match status" value="1"/>
</dbReference>
<dbReference type="InterPro" id="IPR036640">
    <property type="entry name" value="ABC1_TM_sf"/>
</dbReference>
<dbReference type="GO" id="GO:0016887">
    <property type="term" value="F:ATP hydrolysis activity"/>
    <property type="evidence" value="ECO:0007669"/>
    <property type="project" value="InterPro"/>
</dbReference>
<dbReference type="Gene3D" id="3.90.70.10">
    <property type="entry name" value="Cysteine proteinases"/>
    <property type="match status" value="1"/>
</dbReference>
<feature type="transmembrane region" description="Helical" evidence="8">
    <location>
        <begin position="439"/>
        <end position="457"/>
    </location>
</feature>
<feature type="domain" description="ABC transporter" evidence="9">
    <location>
        <begin position="508"/>
        <end position="739"/>
    </location>
</feature>
<dbReference type="InterPro" id="IPR011527">
    <property type="entry name" value="ABC1_TM_dom"/>
</dbReference>
<keyword evidence="4 11" id="KW-0067">ATP-binding</keyword>
<sequence length="740" mass="81030">MTDAVMTPGDAAALPEPGGWGRPREQAALSHEQIVSGRLGGFKAVTDLAHCLLPLLEALGWDGDPRQVSEALPHFADQLDLTDFLNVMANLGWSSRSLRVSLRGMDPRLAPCLFLPDRGLAKVVVRVDETGMTLFDPQSQDYVTQARPRGRGRLYVFHRDEDDVAAGTASRQAPSETFVSDMVRRFRPLVIRALLVSLLANVLALGVPLFTMTVYDKVIATGSMELLTSMLIGVAIALLGDYLLRALRAHMIAYIGARLDHILGNAVFQRLIGLPPAYTEMANINSQVARLKDFEVVREFFTGPLATVIFEIPFALVFLLVMALLGGPLAFVPMAGVAAFVIAGLLLRPRMRAAVAEAGRASSRRQEFLVESFSRLRDIGGTGARSVWRDRYRAISADAAIKGFKSAQSSAFAAGLSQAIIVCTGIATLGWGVTRVLDGAMTVGGLIASMMLVWWVLRPLQAGFSTLSQIERMRDSVVQINRLMRLAPERREGVSAQTAARKAWTGRVTFSNVSMRYVADNDPALFGVNLQVEPGEIVGIVGPNGSGKSTILKLVLGMYRPQAGGVRLDTIDIRQIDPVELRRNIAYVPQHCELFFGTIGQNLRLADPTATDEDLRWACTEAGCLEEIEAMERGFDTRIGDGRTAHLASNLRQRLSLARAYLKRAPVMLFDEPANGLDFVGDQQFMKVLERIRGHATVFLVTHRPSHLRLCDKVIVMHQGQIRMMGPAKQVLDRLPAGIF</sequence>
<keyword evidence="12" id="KW-1185">Reference proteome</keyword>
<protein>
    <submittedName>
        <fullName evidence="11">ATP-binding cassette, subfamily C/ATP-binding cassette, subfamily C, LapB</fullName>
    </submittedName>
</protein>
<keyword evidence="3" id="KW-0547">Nucleotide-binding</keyword>
<dbReference type="GO" id="GO:0140359">
    <property type="term" value="F:ABC-type transporter activity"/>
    <property type="evidence" value="ECO:0007669"/>
    <property type="project" value="InterPro"/>
</dbReference>
<dbReference type="PANTHER" id="PTHR24221">
    <property type="entry name" value="ATP-BINDING CASSETTE SUB-FAMILY B"/>
    <property type="match status" value="1"/>
</dbReference>
<feature type="transmembrane region" description="Helical" evidence="8">
    <location>
        <begin position="189"/>
        <end position="214"/>
    </location>
</feature>
<dbReference type="GO" id="GO:0005524">
    <property type="term" value="F:ATP binding"/>
    <property type="evidence" value="ECO:0007669"/>
    <property type="project" value="UniProtKB-KW"/>
</dbReference>
<dbReference type="SUPFAM" id="SSF52540">
    <property type="entry name" value="P-loop containing nucleoside triphosphate hydrolases"/>
    <property type="match status" value="1"/>
</dbReference>
<evidence type="ECO:0000256" key="1">
    <source>
        <dbReference type="ARBA" id="ARBA00004651"/>
    </source>
</evidence>
<gene>
    <name evidence="11" type="ORF">SAMN05421508_10856</name>
</gene>
<dbReference type="SUPFAM" id="SSF90123">
    <property type="entry name" value="ABC transporter transmembrane region"/>
    <property type="match status" value="1"/>
</dbReference>
<name>A0A286GTD5_9PROT</name>
<evidence type="ECO:0000256" key="7">
    <source>
        <dbReference type="SAM" id="MobiDB-lite"/>
    </source>
</evidence>
<dbReference type="PROSITE" id="PS50893">
    <property type="entry name" value="ABC_TRANSPORTER_2"/>
    <property type="match status" value="1"/>
</dbReference>
<dbReference type="Pfam" id="PF00005">
    <property type="entry name" value="ABC_tran"/>
    <property type="match status" value="1"/>
</dbReference>
<feature type="transmembrane region" description="Helical" evidence="8">
    <location>
        <begin position="300"/>
        <end position="323"/>
    </location>
</feature>
<proteinExistence type="predicted"/>
<evidence type="ECO:0000256" key="2">
    <source>
        <dbReference type="ARBA" id="ARBA00022692"/>
    </source>
</evidence>
<dbReference type="Gene3D" id="1.20.1560.10">
    <property type="entry name" value="ABC transporter type 1, transmembrane domain"/>
    <property type="match status" value="1"/>
</dbReference>
<evidence type="ECO:0000256" key="8">
    <source>
        <dbReference type="SAM" id="Phobius"/>
    </source>
</evidence>
<dbReference type="Gene3D" id="3.40.50.300">
    <property type="entry name" value="P-loop containing nucleotide triphosphate hydrolases"/>
    <property type="match status" value="1"/>
</dbReference>